<dbReference type="KEGG" id="cia:BEN51_07775"/>
<evidence type="ECO:0000259" key="12">
    <source>
        <dbReference type="Pfam" id="PF02581"/>
    </source>
</evidence>
<feature type="domain" description="Thiamine phosphate synthase/TenI" evidence="12">
    <location>
        <begin position="10"/>
        <end position="190"/>
    </location>
</feature>
<keyword evidence="5 9" id="KW-0784">Thiamine biosynthesis</keyword>
<evidence type="ECO:0000256" key="4">
    <source>
        <dbReference type="ARBA" id="ARBA00022842"/>
    </source>
</evidence>
<evidence type="ECO:0000313" key="13">
    <source>
        <dbReference type="EMBL" id="ASW44490.1"/>
    </source>
</evidence>
<dbReference type="OrthoDB" id="9812206at2"/>
<gene>
    <name evidence="9" type="primary">thiE</name>
    <name evidence="13" type="ORF">BEN51_07775</name>
</gene>
<dbReference type="CDD" id="cd00564">
    <property type="entry name" value="TMP_TenI"/>
    <property type="match status" value="1"/>
</dbReference>
<feature type="binding site" evidence="9">
    <location>
        <position position="111"/>
    </location>
    <ligand>
        <name>4-amino-2-methyl-5-(diphosphooxymethyl)pyrimidine</name>
        <dbReference type="ChEBI" id="CHEBI:57841"/>
    </ligand>
</feature>
<evidence type="ECO:0000256" key="8">
    <source>
        <dbReference type="ARBA" id="ARBA00047883"/>
    </source>
</evidence>
<dbReference type="GO" id="GO:0000287">
    <property type="term" value="F:magnesium ion binding"/>
    <property type="evidence" value="ECO:0007669"/>
    <property type="project" value="UniProtKB-UniRule"/>
</dbReference>
<comment type="catalytic activity">
    <reaction evidence="6 9 10">
        <text>4-methyl-5-(2-phosphooxyethyl)-thiazole + 4-amino-2-methyl-5-(diphosphooxymethyl)pyrimidine + H(+) = thiamine phosphate + diphosphate</text>
        <dbReference type="Rhea" id="RHEA:22328"/>
        <dbReference type="ChEBI" id="CHEBI:15378"/>
        <dbReference type="ChEBI" id="CHEBI:33019"/>
        <dbReference type="ChEBI" id="CHEBI:37575"/>
        <dbReference type="ChEBI" id="CHEBI:57841"/>
        <dbReference type="ChEBI" id="CHEBI:58296"/>
        <dbReference type="EC" id="2.5.1.3"/>
    </reaction>
</comment>
<evidence type="ECO:0000256" key="6">
    <source>
        <dbReference type="ARBA" id="ARBA00047334"/>
    </source>
</evidence>
<feature type="binding site" evidence="9">
    <location>
        <begin position="40"/>
        <end position="44"/>
    </location>
    <ligand>
        <name>4-amino-2-methyl-5-(diphosphooxymethyl)pyrimidine</name>
        <dbReference type="ChEBI" id="CHEBI:57841"/>
    </ligand>
</feature>
<accession>A0A343JG32</accession>
<dbReference type="GO" id="GO:0009229">
    <property type="term" value="P:thiamine diphosphate biosynthetic process"/>
    <property type="evidence" value="ECO:0007669"/>
    <property type="project" value="UniProtKB-UniRule"/>
</dbReference>
<feature type="binding site" evidence="9">
    <location>
        <position position="92"/>
    </location>
    <ligand>
        <name>Mg(2+)</name>
        <dbReference type="ChEBI" id="CHEBI:18420"/>
    </ligand>
</feature>
<feature type="binding site" evidence="9">
    <location>
        <position position="72"/>
    </location>
    <ligand>
        <name>4-amino-2-methyl-5-(diphosphooxymethyl)pyrimidine</name>
        <dbReference type="ChEBI" id="CHEBI:57841"/>
    </ligand>
</feature>
<evidence type="ECO:0000256" key="9">
    <source>
        <dbReference type="HAMAP-Rule" id="MF_00097"/>
    </source>
</evidence>
<comment type="pathway">
    <text evidence="1 9 11">Cofactor biosynthesis; thiamine diphosphate biosynthesis; thiamine phosphate from 4-amino-2-methyl-5-diphosphomethylpyrimidine and 4-methyl-5-(2-phosphoethyl)-thiazole: step 1/1.</text>
</comment>
<evidence type="ECO:0000256" key="2">
    <source>
        <dbReference type="ARBA" id="ARBA00022679"/>
    </source>
</evidence>
<evidence type="ECO:0000256" key="10">
    <source>
        <dbReference type="RuleBase" id="RU003826"/>
    </source>
</evidence>
<dbReference type="PANTHER" id="PTHR20857:SF23">
    <property type="entry name" value="THIAMINE BIOSYNTHETIC BIFUNCTIONAL ENZYME"/>
    <property type="match status" value="1"/>
</dbReference>
<sequence length="214" mass="23227">MKFDRKSMLLYAVTDRAWLGAKSLSMVVREALEGGASFIQLREKNLPFDEFLAEANEIKEVCKEYMVPFVINDNVDVALACDADGVHLGQDDMSPIEARKILGDNKIIGLSAVNLEQAILAEKQGADYLGVGAVFPTSTKEDADYVSYEELKKICEAVSIPVVAIGGIGADNIMELRGSGIDGISVVSAIFAQKNIKEATENLFKLSKEMVSSK</sequence>
<keyword evidence="4 9" id="KW-0460">Magnesium</keyword>
<evidence type="ECO:0000256" key="1">
    <source>
        <dbReference type="ARBA" id="ARBA00005165"/>
    </source>
</evidence>
<comment type="catalytic activity">
    <reaction evidence="8 9 10">
        <text>2-[(2R,5Z)-2-carboxy-4-methylthiazol-5(2H)-ylidene]ethyl phosphate + 4-amino-2-methyl-5-(diphosphooxymethyl)pyrimidine + 2 H(+) = thiamine phosphate + CO2 + diphosphate</text>
        <dbReference type="Rhea" id="RHEA:47844"/>
        <dbReference type="ChEBI" id="CHEBI:15378"/>
        <dbReference type="ChEBI" id="CHEBI:16526"/>
        <dbReference type="ChEBI" id="CHEBI:33019"/>
        <dbReference type="ChEBI" id="CHEBI:37575"/>
        <dbReference type="ChEBI" id="CHEBI:57841"/>
        <dbReference type="ChEBI" id="CHEBI:62899"/>
        <dbReference type="EC" id="2.5.1.3"/>
    </reaction>
</comment>
<dbReference type="Pfam" id="PF02581">
    <property type="entry name" value="TMP-TENI"/>
    <property type="match status" value="1"/>
</dbReference>
<evidence type="ECO:0000256" key="7">
    <source>
        <dbReference type="ARBA" id="ARBA00047851"/>
    </source>
</evidence>
<dbReference type="Proteomes" id="UP000264883">
    <property type="component" value="Chromosome"/>
</dbReference>
<dbReference type="UniPathway" id="UPA00060">
    <property type="reaction ID" value="UER00141"/>
</dbReference>
<comment type="similarity">
    <text evidence="9 10">Belongs to the thiamine-phosphate synthase family.</text>
</comment>
<comment type="function">
    <text evidence="9">Condenses 4-methyl-5-(beta-hydroxyethyl)thiazole monophosphate (THZ-P) and 2-methyl-4-amino-5-hydroxymethyl pyrimidine pyrophosphate (HMP-PP) to form thiamine monophosphate (TMP).</text>
</comment>
<dbReference type="InterPro" id="IPR034291">
    <property type="entry name" value="TMP_synthase"/>
</dbReference>
<dbReference type="AlphaFoldDB" id="A0A343JG32"/>
<dbReference type="SUPFAM" id="SSF51391">
    <property type="entry name" value="Thiamin phosphate synthase"/>
    <property type="match status" value="1"/>
</dbReference>
<evidence type="ECO:0000256" key="3">
    <source>
        <dbReference type="ARBA" id="ARBA00022723"/>
    </source>
</evidence>
<evidence type="ECO:0000313" key="14">
    <source>
        <dbReference type="Proteomes" id="UP000264883"/>
    </source>
</evidence>
<evidence type="ECO:0000256" key="11">
    <source>
        <dbReference type="RuleBase" id="RU004253"/>
    </source>
</evidence>
<keyword evidence="3 9" id="KW-0479">Metal-binding</keyword>
<dbReference type="NCBIfam" id="TIGR00693">
    <property type="entry name" value="thiE"/>
    <property type="match status" value="1"/>
</dbReference>
<evidence type="ECO:0000256" key="5">
    <source>
        <dbReference type="ARBA" id="ARBA00022977"/>
    </source>
</evidence>
<dbReference type="InterPro" id="IPR022998">
    <property type="entry name" value="ThiamineP_synth_TenI"/>
</dbReference>
<feature type="binding site" evidence="9">
    <location>
        <begin position="137"/>
        <end position="139"/>
    </location>
    <ligand>
        <name>2-[(2R,5Z)-2-carboxy-4-methylthiazol-5(2H)-ylidene]ethyl phosphate</name>
        <dbReference type="ChEBI" id="CHEBI:62899"/>
    </ligand>
</feature>
<dbReference type="GO" id="GO:0004789">
    <property type="term" value="F:thiamine-phosphate diphosphorylase activity"/>
    <property type="evidence" value="ECO:0007669"/>
    <property type="project" value="UniProtKB-UniRule"/>
</dbReference>
<comment type="catalytic activity">
    <reaction evidence="7 9 10">
        <text>2-(2-carboxy-4-methylthiazol-5-yl)ethyl phosphate + 4-amino-2-methyl-5-(diphosphooxymethyl)pyrimidine + 2 H(+) = thiamine phosphate + CO2 + diphosphate</text>
        <dbReference type="Rhea" id="RHEA:47848"/>
        <dbReference type="ChEBI" id="CHEBI:15378"/>
        <dbReference type="ChEBI" id="CHEBI:16526"/>
        <dbReference type="ChEBI" id="CHEBI:33019"/>
        <dbReference type="ChEBI" id="CHEBI:37575"/>
        <dbReference type="ChEBI" id="CHEBI:57841"/>
        <dbReference type="ChEBI" id="CHEBI:62890"/>
        <dbReference type="EC" id="2.5.1.3"/>
    </reaction>
</comment>
<dbReference type="GO" id="GO:0009228">
    <property type="term" value="P:thiamine biosynthetic process"/>
    <property type="evidence" value="ECO:0007669"/>
    <property type="project" value="UniProtKB-KW"/>
</dbReference>
<protein>
    <recommendedName>
        <fullName evidence="9">Thiamine-phosphate synthase</fullName>
        <shortName evidence="9">TP synthase</shortName>
        <shortName evidence="9">TPS</shortName>
        <ecNumber evidence="9">2.5.1.3</ecNumber>
    </recommendedName>
    <alternativeName>
        <fullName evidence="9">Thiamine-phosphate pyrophosphorylase</fullName>
        <shortName evidence="9">TMP pyrophosphorylase</shortName>
        <shortName evidence="9">TMP-PPase</shortName>
    </alternativeName>
</protein>
<feature type="binding site" evidence="9">
    <location>
        <begin position="187"/>
        <end position="188"/>
    </location>
    <ligand>
        <name>2-[(2R,5Z)-2-carboxy-4-methylthiazol-5(2H)-ylidene]ethyl phosphate</name>
        <dbReference type="ChEBI" id="CHEBI:62899"/>
    </ligand>
</feature>
<feature type="binding site" evidence="9">
    <location>
        <position position="167"/>
    </location>
    <ligand>
        <name>2-[(2R,5Z)-2-carboxy-4-methylthiazol-5(2H)-ylidene]ethyl phosphate</name>
        <dbReference type="ChEBI" id="CHEBI:62899"/>
    </ligand>
</feature>
<name>A0A343JG32_9CLOT</name>
<feature type="binding site" evidence="9">
    <location>
        <position position="73"/>
    </location>
    <ligand>
        <name>Mg(2+)</name>
        <dbReference type="ChEBI" id="CHEBI:18420"/>
    </ligand>
</feature>
<dbReference type="EMBL" id="CP016786">
    <property type="protein sequence ID" value="ASW44490.1"/>
    <property type="molecule type" value="Genomic_DNA"/>
</dbReference>
<dbReference type="FunFam" id="3.20.20.70:FF:000096">
    <property type="entry name" value="Thiamine-phosphate synthase"/>
    <property type="match status" value="1"/>
</dbReference>
<proteinExistence type="inferred from homology"/>
<dbReference type="HAMAP" id="MF_00097">
    <property type="entry name" value="TMP_synthase"/>
    <property type="match status" value="1"/>
</dbReference>
<dbReference type="InterPro" id="IPR036206">
    <property type="entry name" value="ThiamineP_synth_sf"/>
</dbReference>
<comment type="cofactor">
    <cofactor evidence="9">
        <name>Mg(2+)</name>
        <dbReference type="ChEBI" id="CHEBI:18420"/>
    </cofactor>
    <text evidence="9">Binds 1 Mg(2+) ion per subunit.</text>
</comment>
<keyword evidence="2 9" id="KW-0808">Transferase</keyword>
<dbReference type="GO" id="GO:0005737">
    <property type="term" value="C:cytoplasm"/>
    <property type="evidence" value="ECO:0007669"/>
    <property type="project" value="TreeGrafter"/>
</dbReference>
<organism evidence="13 14">
    <name type="scientific">Clostridium isatidis</name>
    <dbReference type="NCBI Taxonomy" id="182773"/>
    <lineage>
        <taxon>Bacteria</taxon>
        <taxon>Bacillati</taxon>
        <taxon>Bacillota</taxon>
        <taxon>Clostridia</taxon>
        <taxon>Eubacteriales</taxon>
        <taxon>Clostridiaceae</taxon>
        <taxon>Clostridium</taxon>
    </lineage>
</organism>
<dbReference type="PANTHER" id="PTHR20857">
    <property type="entry name" value="THIAMINE-PHOSPHATE PYROPHOSPHORYLASE"/>
    <property type="match status" value="1"/>
</dbReference>
<dbReference type="InterPro" id="IPR013785">
    <property type="entry name" value="Aldolase_TIM"/>
</dbReference>
<dbReference type="Gene3D" id="3.20.20.70">
    <property type="entry name" value="Aldolase class I"/>
    <property type="match status" value="1"/>
</dbReference>
<feature type="binding site" evidence="9">
    <location>
        <position position="140"/>
    </location>
    <ligand>
        <name>4-amino-2-methyl-5-(diphosphooxymethyl)pyrimidine</name>
        <dbReference type="ChEBI" id="CHEBI:57841"/>
    </ligand>
</feature>
<reference evidence="13 14" key="1">
    <citation type="submission" date="2016-08" db="EMBL/GenBank/DDBJ databases">
        <title>Complete Genome Sequence Of The Indigo Reducing Clostridium isatidis DSM15098.</title>
        <authorList>
            <person name="Little G.T."/>
            <person name="Minton N.P."/>
        </authorList>
    </citation>
    <scope>NUCLEOTIDE SEQUENCE [LARGE SCALE GENOMIC DNA]</scope>
    <source>
        <strain evidence="13 14">DSM 15098</strain>
    </source>
</reference>
<keyword evidence="14" id="KW-1185">Reference proteome</keyword>
<dbReference type="EC" id="2.5.1.3" evidence="9"/>